<protein>
    <submittedName>
        <fullName evidence="1">Uncharacterized protein</fullName>
    </submittedName>
</protein>
<evidence type="ECO:0000313" key="2">
    <source>
        <dbReference type="Proteomes" id="UP001500729"/>
    </source>
</evidence>
<sequence>MNGHAEFVWRSVSEALDAVEDREAFLVRLVLLTALDHLDADQLTGLIAEARDAC</sequence>
<proteinExistence type="predicted"/>
<name>A0ABN1CBB4_SACER</name>
<gene>
    <name evidence="1" type="ORF">GCM10009533_13230</name>
</gene>
<accession>A0ABN1CBB4</accession>
<reference evidence="1 2" key="1">
    <citation type="journal article" date="2019" name="Int. J. Syst. Evol. Microbiol.">
        <title>The Global Catalogue of Microorganisms (GCM) 10K type strain sequencing project: providing services to taxonomists for standard genome sequencing and annotation.</title>
        <authorList>
            <consortium name="The Broad Institute Genomics Platform"/>
            <consortium name="The Broad Institute Genome Sequencing Center for Infectious Disease"/>
            <person name="Wu L."/>
            <person name="Ma J."/>
        </authorList>
    </citation>
    <scope>NUCLEOTIDE SEQUENCE [LARGE SCALE GENOMIC DNA]</scope>
    <source>
        <strain evidence="1 2">JCM 10303</strain>
    </source>
</reference>
<dbReference type="EMBL" id="BAAAGS010000006">
    <property type="protein sequence ID" value="GAA0515580.1"/>
    <property type="molecule type" value="Genomic_DNA"/>
</dbReference>
<dbReference type="Proteomes" id="UP001500729">
    <property type="component" value="Unassembled WGS sequence"/>
</dbReference>
<comment type="caution">
    <text evidence="1">The sequence shown here is derived from an EMBL/GenBank/DDBJ whole genome shotgun (WGS) entry which is preliminary data.</text>
</comment>
<keyword evidence="2" id="KW-1185">Reference proteome</keyword>
<organism evidence="1 2">
    <name type="scientific">Saccharopolyspora erythraea</name>
    <name type="common">Streptomyces erythraeus</name>
    <dbReference type="NCBI Taxonomy" id="1836"/>
    <lineage>
        <taxon>Bacteria</taxon>
        <taxon>Bacillati</taxon>
        <taxon>Actinomycetota</taxon>
        <taxon>Actinomycetes</taxon>
        <taxon>Pseudonocardiales</taxon>
        <taxon>Pseudonocardiaceae</taxon>
        <taxon>Saccharopolyspora</taxon>
    </lineage>
</organism>
<evidence type="ECO:0000313" key="1">
    <source>
        <dbReference type="EMBL" id="GAA0515580.1"/>
    </source>
</evidence>
<dbReference type="RefSeq" id="WP_009944797.1">
    <property type="nucleotide sequence ID" value="NZ_BAAAGS010000006.1"/>
</dbReference>